<accession>A0A151MAL7</accession>
<evidence type="ECO:0000313" key="3">
    <source>
        <dbReference type="Proteomes" id="UP000050525"/>
    </source>
</evidence>
<sequence>MGPPQPLGDDSQQSRRHVSKTKNNPLLTSDLSKHEMQGRNQQGVHRGCFPGWWFKGGSGPRSIRIW</sequence>
<feature type="compositionally biased region" description="Polar residues" evidence="1">
    <location>
        <begin position="21"/>
        <end position="30"/>
    </location>
</feature>
<dbReference type="EMBL" id="AKHW03006289">
    <property type="protein sequence ID" value="KYO21573.1"/>
    <property type="molecule type" value="Genomic_DNA"/>
</dbReference>
<reference evidence="2 3" key="1">
    <citation type="journal article" date="2012" name="Genome Biol.">
        <title>Sequencing three crocodilian genomes to illuminate the evolution of archosaurs and amniotes.</title>
        <authorList>
            <person name="St John J.A."/>
            <person name="Braun E.L."/>
            <person name="Isberg S.R."/>
            <person name="Miles L.G."/>
            <person name="Chong A.Y."/>
            <person name="Gongora J."/>
            <person name="Dalzell P."/>
            <person name="Moran C."/>
            <person name="Bed'hom B."/>
            <person name="Abzhanov A."/>
            <person name="Burgess S.C."/>
            <person name="Cooksey A.M."/>
            <person name="Castoe T.A."/>
            <person name="Crawford N.G."/>
            <person name="Densmore L.D."/>
            <person name="Drew J.C."/>
            <person name="Edwards S.V."/>
            <person name="Faircloth B.C."/>
            <person name="Fujita M.K."/>
            <person name="Greenwold M.J."/>
            <person name="Hoffmann F.G."/>
            <person name="Howard J.M."/>
            <person name="Iguchi T."/>
            <person name="Janes D.E."/>
            <person name="Khan S.Y."/>
            <person name="Kohno S."/>
            <person name="de Koning A.J."/>
            <person name="Lance S.L."/>
            <person name="McCarthy F.M."/>
            <person name="McCormack J.E."/>
            <person name="Merchant M.E."/>
            <person name="Peterson D.G."/>
            <person name="Pollock D.D."/>
            <person name="Pourmand N."/>
            <person name="Raney B.J."/>
            <person name="Roessler K.A."/>
            <person name="Sanford J.R."/>
            <person name="Sawyer R.H."/>
            <person name="Schmidt C.J."/>
            <person name="Triplett E.W."/>
            <person name="Tuberville T.D."/>
            <person name="Venegas-Anaya M."/>
            <person name="Howard J.T."/>
            <person name="Jarvis E.D."/>
            <person name="Guillette L.J.Jr."/>
            <person name="Glenn T.C."/>
            <person name="Green R.E."/>
            <person name="Ray D.A."/>
        </authorList>
    </citation>
    <scope>NUCLEOTIDE SEQUENCE [LARGE SCALE GENOMIC DNA]</scope>
    <source>
        <strain evidence="2">KSC_2009_1</strain>
    </source>
</reference>
<organism evidence="2 3">
    <name type="scientific">Alligator mississippiensis</name>
    <name type="common">American alligator</name>
    <dbReference type="NCBI Taxonomy" id="8496"/>
    <lineage>
        <taxon>Eukaryota</taxon>
        <taxon>Metazoa</taxon>
        <taxon>Chordata</taxon>
        <taxon>Craniata</taxon>
        <taxon>Vertebrata</taxon>
        <taxon>Euteleostomi</taxon>
        <taxon>Archelosauria</taxon>
        <taxon>Archosauria</taxon>
        <taxon>Crocodylia</taxon>
        <taxon>Alligatoridae</taxon>
        <taxon>Alligatorinae</taxon>
        <taxon>Alligator</taxon>
    </lineage>
</organism>
<dbReference type="AlphaFoldDB" id="A0A151MAL7"/>
<comment type="caution">
    <text evidence="2">The sequence shown here is derived from an EMBL/GenBank/DDBJ whole genome shotgun (WGS) entry which is preliminary data.</text>
</comment>
<proteinExistence type="predicted"/>
<protein>
    <submittedName>
        <fullName evidence="2">Uncharacterized protein</fullName>
    </submittedName>
</protein>
<feature type="region of interest" description="Disordered" evidence="1">
    <location>
        <begin position="1"/>
        <end position="47"/>
    </location>
</feature>
<name>A0A151MAL7_ALLMI</name>
<evidence type="ECO:0000256" key="1">
    <source>
        <dbReference type="SAM" id="MobiDB-lite"/>
    </source>
</evidence>
<dbReference type="Proteomes" id="UP000050525">
    <property type="component" value="Unassembled WGS sequence"/>
</dbReference>
<keyword evidence="3" id="KW-1185">Reference proteome</keyword>
<evidence type="ECO:0000313" key="2">
    <source>
        <dbReference type="EMBL" id="KYO21573.1"/>
    </source>
</evidence>
<gene>
    <name evidence="2" type="ORF">Y1Q_0004521</name>
</gene>